<dbReference type="PANTHER" id="PTHR47785">
    <property type="entry name" value="ZN(II)2CYS6 TRANSCRIPTION FACTOR (EUROFUNG)-RELATED-RELATED"/>
    <property type="match status" value="1"/>
</dbReference>
<dbReference type="GO" id="GO:0006351">
    <property type="term" value="P:DNA-templated transcription"/>
    <property type="evidence" value="ECO:0007669"/>
    <property type="project" value="InterPro"/>
</dbReference>
<feature type="region of interest" description="Disordered" evidence="3">
    <location>
        <begin position="155"/>
        <end position="179"/>
    </location>
</feature>
<dbReference type="InterPro" id="IPR053181">
    <property type="entry name" value="EcdB-like_regulator"/>
</dbReference>
<keyword evidence="2" id="KW-0539">Nucleus</keyword>
<reference evidence="5 6" key="1">
    <citation type="submission" date="2016-07" db="EMBL/GenBank/DDBJ databases">
        <title>Multiple horizontal gene transfer events from other fungi enriched the ability of initially mycotrophic Trichoderma (Ascomycota) to feed on dead plant biomass.</title>
        <authorList>
            <consortium name="DOE Joint Genome Institute"/>
            <person name="Aerts A."/>
            <person name="Atanasova L."/>
            <person name="Chenthamara K."/>
            <person name="Zhang J."/>
            <person name="Grujic M."/>
            <person name="Henrissat B."/>
            <person name="Kuo A."/>
            <person name="Salamov A."/>
            <person name="Lipzen A."/>
            <person name="Labutti K."/>
            <person name="Barry K."/>
            <person name="Miao Y."/>
            <person name="Rahimi M.J."/>
            <person name="Shen Q."/>
            <person name="Grigoriev I.V."/>
            <person name="Kubicek C.P."/>
            <person name="Druzhinina I.S."/>
        </authorList>
    </citation>
    <scope>NUCLEOTIDE SEQUENCE [LARGE SCALE GENOMIC DNA]</scope>
    <source>
        <strain evidence="5 6">CBS 226.95</strain>
    </source>
</reference>
<feature type="domain" description="Zn(2)-C6 fungal-type" evidence="4">
    <location>
        <begin position="23"/>
        <end position="53"/>
    </location>
</feature>
<evidence type="ECO:0000256" key="1">
    <source>
        <dbReference type="ARBA" id="ARBA00022723"/>
    </source>
</evidence>
<dbReference type="InterPro" id="IPR036864">
    <property type="entry name" value="Zn2-C6_fun-type_DNA-bd_sf"/>
</dbReference>
<dbReference type="EMBL" id="KZ679711">
    <property type="protein sequence ID" value="PTB47647.1"/>
    <property type="molecule type" value="Genomic_DNA"/>
</dbReference>
<sequence length="636" mass="72286">MNFWEEEVTQVRRPKRFKRGHTACHRCRSKKTKCDNRRPSCGVCVENHVQCVYGELDGQQIPQEPTLTDVMNRIDHVAQLLELSQRPAYADSTDSNCKSLHSSSPSLDTAQKTTFPGASNLGRPAHAVKATGISFEATTKWPMIHNIISQGIISPRLPSSPSMTNNSPHSQRDEPPAGFRMGNTECLAEEITTPLSPTDKAHIQNLCQRYLTVAHVKNPIFDVSRFNLQVKAIIDGGFDWGEDSCVVMLACALANTVKQVGESFEYSNPSPGSYNQIFYDASGINCIPGDAFYLAAKKRLGLLDVTLTSVQCFFLAGLYEVCRLRPTNAWVHYSQACSRLQFILSHRNVRDDSLDTEFHVLERLYFSCCRTERDLREELDLPPAGITSLHFPREFPSLPSWTSFHGSVNENSSNTNSNWQILPSSVIQQQEEHSWYYYLACIALRKKADSINDLLYEPGEHVWLANRDHVMAQAILQENELDQWRTILPKTLEFDADDGAPEDLAFILECRQLQWRQISYRPLLYYALHKPDTDPYFDRVLPLAQKCLQYCALTIKRLTRPHYYEATWFSYRAISTATLLILAAQLRGPPLYVHNWQALVSLSLRVLAARTARAAYIDQARPVLETLLKHVTKDNQ</sequence>
<evidence type="ECO:0000259" key="4">
    <source>
        <dbReference type="PROSITE" id="PS50048"/>
    </source>
</evidence>
<dbReference type="Proteomes" id="UP000241690">
    <property type="component" value="Unassembled WGS sequence"/>
</dbReference>
<dbReference type="PANTHER" id="PTHR47785:SF5">
    <property type="entry name" value="ZN(II)2CYS6 TRANSCRIPTION FACTOR (EUROFUNG)"/>
    <property type="match status" value="1"/>
</dbReference>
<dbReference type="STRING" id="983964.A0A2T3ZS54"/>
<evidence type="ECO:0000313" key="5">
    <source>
        <dbReference type="EMBL" id="PTB47647.1"/>
    </source>
</evidence>
<dbReference type="CDD" id="cd00067">
    <property type="entry name" value="GAL4"/>
    <property type="match status" value="1"/>
</dbReference>
<proteinExistence type="predicted"/>
<dbReference type="GO" id="GO:0000981">
    <property type="term" value="F:DNA-binding transcription factor activity, RNA polymerase II-specific"/>
    <property type="evidence" value="ECO:0007669"/>
    <property type="project" value="InterPro"/>
</dbReference>
<gene>
    <name evidence="5" type="ORF">M431DRAFT_525999</name>
</gene>
<dbReference type="Gene3D" id="4.10.240.10">
    <property type="entry name" value="Zn(2)-C6 fungal-type DNA-binding domain"/>
    <property type="match status" value="1"/>
</dbReference>
<feature type="region of interest" description="Disordered" evidence="3">
    <location>
        <begin position="92"/>
        <end position="123"/>
    </location>
</feature>
<dbReference type="Pfam" id="PF00172">
    <property type="entry name" value="Zn_clus"/>
    <property type="match status" value="1"/>
</dbReference>
<protein>
    <recommendedName>
        <fullName evidence="4">Zn(2)-C6 fungal-type domain-containing protein</fullName>
    </recommendedName>
</protein>
<dbReference type="GO" id="GO:0003677">
    <property type="term" value="F:DNA binding"/>
    <property type="evidence" value="ECO:0007669"/>
    <property type="project" value="InterPro"/>
</dbReference>
<dbReference type="InterPro" id="IPR007219">
    <property type="entry name" value="XnlR_reg_dom"/>
</dbReference>
<dbReference type="InterPro" id="IPR001138">
    <property type="entry name" value="Zn2Cys6_DnaBD"/>
</dbReference>
<keyword evidence="1" id="KW-0479">Metal-binding</keyword>
<dbReference type="Pfam" id="PF04082">
    <property type="entry name" value="Fungal_trans"/>
    <property type="match status" value="1"/>
</dbReference>
<organism evidence="5 6">
    <name type="scientific">Trichoderma harzianum CBS 226.95</name>
    <dbReference type="NCBI Taxonomy" id="983964"/>
    <lineage>
        <taxon>Eukaryota</taxon>
        <taxon>Fungi</taxon>
        <taxon>Dikarya</taxon>
        <taxon>Ascomycota</taxon>
        <taxon>Pezizomycotina</taxon>
        <taxon>Sordariomycetes</taxon>
        <taxon>Hypocreomycetidae</taxon>
        <taxon>Hypocreales</taxon>
        <taxon>Hypocreaceae</taxon>
        <taxon>Trichoderma</taxon>
    </lineage>
</organism>
<dbReference type="RefSeq" id="XP_024767324.1">
    <property type="nucleotide sequence ID" value="XM_024920652.1"/>
</dbReference>
<evidence type="ECO:0000256" key="2">
    <source>
        <dbReference type="ARBA" id="ARBA00023242"/>
    </source>
</evidence>
<feature type="compositionally biased region" description="Polar residues" evidence="3">
    <location>
        <begin position="92"/>
        <end position="117"/>
    </location>
</feature>
<dbReference type="GeneID" id="36629221"/>
<dbReference type="CDD" id="cd12148">
    <property type="entry name" value="fungal_TF_MHR"/>
    <property type="match status" value="1"/>
</dbReference>
<dbReference type="SMART" id="SM00066">
    <property type="entry name" value="GAL4"/>
    <property type="match status" value="1"/>
</dbReference>
<dbReference type="GO" id="GO:0008270">
    <property type="term" value="F:zinc ion binding"/>
    <property type="evidence" value="ECO:0007669"/>
    <property type="project" value="InterPro"/>
</dbReference>
<accession>A0A2T3ZS54</accession>
<dbReference type="PROSITE" id="PS00463">
    <property type="entry name" value="ZN2_CY6_FUNGAL_1"/>
    <property type="match status" value="1"/>
</dbReference>
<dbReference type="PROSITE" id="PS50048">
    <property type="entry name" value="ZN2_CY6_FUNGAL_2"/>
    <property type="match status" value="1"/>
</dbReference>
<dbReference type="AlphaFoldDB" id="A0A2T3ZS54"/>
<keyword evidence="6" id="KW-1185">Reference proteome</keyword>
<evidence type="ECO:0000313" key="6">
    <source>
        <dbReference type="Proteomes" id="UP000241690"/>
    </source>
</evidence>
<evidence type="ECO:0000256" key="3">
    <source>
        <dbReference type="SAM" id="MobiDB-lite"/>
    </source>
</evidence>
<name>A0A2T3ZS54_TRIHA</name>
<feature type="compositionally biased region" description="Polar residues" evidence="3">
    <location>
        <begin position="155"/>
        <end position="169"/>
    </location>
</feature>
<dbReference type="SUPFAM" id="SSF57701">
    <property type="entry name" value="Zn2/Cys6 DNA-binding domain"/>
    <property type="match status" value="1"/>
</dbReference>